<feature type="binding site" description="in other chain" evidence="14">
    <location>
        <begin position="81"/>
        <end position="82"/>
    </location>
    <ligand>
        <name>UDP-alpha-D-glucose</name>
        <dbReference type="ChEBI" id="CHEBI:58885"/>
        <note>ligand shared between dimeric partners</note>
    </ligand>
</feature>
<feature type="binding site" evidence="14">
    <location>
        <begin position="322"/>
        <end position="323"/>
    </location>
    <ligand>
        <name>UDP-alpha-D-glucose</name>
        <dbReference type="ChEBI" id="CHEBI:58885"/>
        <note>ligand shared between dimeric partners</note>
    </ligand>
</feature>
<keyword evidence="7 17" id="KW-0548">Nucleotidyltransferase</keyword>
<feature type="binding site" evidence="15">
    <location>
        <position position="59"/>
    </location>
    <ligand>
        <name>Zn(2+)</name>
        <dbReference type="ChEBI" id="CHEBI:29105"/>
    </ligand>
</feature>
<evidence type="ECO:0000256" key="13">
    <source>
        <dbReference type="PIRSR" id="PIRSR000808-1"/>
    </source>
</evidence>
<comment type="caution">
    <text evidence="21">The sequence shown here is derived from an EMBL/GenBank/DDBJ whole genome shotgun (WGS) entry which is preliminary data.</text>
</comment>
<evidence type="ECO:0000259" key="19">
    <source>
        <dbReference type="Pfam" id="PF01087"/>
    </source>
</evidence>
<dbReference type="InterPro" id="IPR019779">
    <property type="entry name" value="GalP_UDPtransf1_His-AS"/>
</dbReference>
<dbReference type="InParanoid" id="A0A540VML3"/>
<evidence type="ECO:0000256" key="16">
    <source>
        <dbReference type="PIRSR" id="PIRSR000808-4"/>
    </source>
</evidence>
<evidence type="ECO:0000256" key="7">
    <source>
        <dbReference type="ARBA" id="ARBA00022695"/>
    </source>
</evidence>
<dbReference type="GO" id="GO:0033499">
    <property type="term" value="P:galactose catabolic process via UDP-galactose, Leloir pathway"/>
    <property type="evidence" value="ECO:0007669"/>
    <property type="project" value="TreeGrafter"/>
</dbReference>
<keyword evidence="6 17" id="KW-0808">Transferase</keyword>
<dbReference type="EMBL" id="VIGC01000003">
    <property type="protein sequence ID" value="TQE97373.1"/>
    <property type="molecule type" value="Genomic_DNA"/>
</dbReference>
<dbReference type="Pfam" id="PF01087">
    <property type="entry name" value="GalP_UDP_transf"/>
    <property type="match status" value="1"/>
</dbReference>
<comment type="catalytic activity">
    <reaction evidence="1 17">
        <text>alpha-D-galactose 1-phosphate + UDP-alpha-D-glucose = alpha-D-glucose 1-phosphate + UDP-alpha-D-galactose</text>
        <dbReference type="Rhea" id="RHEA:13989"/>
        <dbReference type="ChEBI" id="CHEBI:58336"/>
        <dbReference type="ChEBI" id="CHEBI:58601"/>
        <dbReference type="ChEBI" id="CHEBI:58885"/>
        <dbReference type="ChEBI" id="CHEBI:66914"/>
        <dbReference type="EC" id="2.7.7.12"/>
    </reaction>
</comment>
<evidence type="ECO:0000256" key="3">
    <source>
        <dbReference type="ARBA" id="ARBA00010951"/>
    </source>
</evidence>
<reference evidence="21 22" key="1">
    <citation type="submission" date="2019-06" db="EMBL/GenBank/DDBJ databases">
        <title>Genome sequence of Litorilinea aerophila BAA-2444.</title>
        <authorList>
            <person name="Maclea K.S."/>
            <person name="Maurais E.G."/>
            <person name="Iannazzi L.C."/>
        </authorList>
    </citation>
    <scope>NUCLEOTIDE SEQUENCE [LARGE SCALE GENOMIC DNA]</scope>
    <source>
        <strain evidence="21 22">ATCC BAA-2444</strain>
    </source>
</reference>
<feature type="binding site" description="in other chain" evidence="14">
    <location>
        <position position="159"/>
    </location>
    <ligand>
        <name>UDP-alpha-D-glucose</name>
        <dbReference type="ChEBI" id="CHEBI:58885"/>
        <note>ligand shared between dimeric partners</note>
    </ligand>
</feature>
<keyword evidence="10 17" id="KW-0299">Galactose metabolism</keyword>
<evidence type="ECO:0000256" key="17">
    <source>
        <dbReference type="RuleBase" id="RU000506"/>
    </source>
</evidence>
<evidence type="ECO:0000256" key="5">
    <source>
        <dbReference type="ARBA" id="ARBA00016340"/>
    </source>
</evidence>
<dbReference type="PANTHER" id="PTHR11943:SF1">
    <property type="entry name" value="GALACTOSE-1-PHOSPHATE URIDYLYLTRANSFERASE"/>
    <property type="match status" value="1"/>
</dbReference>
<dbReference type="Pfam" id="PF02744">
    <property type="entry name" value="GalP_UDP_tr_C"/>
    <property type="match status" value="1"/>
</dbReference>
<keyword evidence="11 17" id="KW-0119">Carbohydrate metabolism</keyword>
<proteinExistence type="inferred from homology"/>
<feature type="binding site" evidence="16">
    <location>
        <position position="188"/>
    </location>
    <ligand>
        <name>Fe cation</name>
        <dbReference type="ChEBI" id="CHEBI:24875"/>
    </ligand>
</feature>
<feature type="binding site" evidence="16">
    <location>
        <position position="287"/>
    </location>
    <ligand>
        <name>Fe cation</name>
        <dbReference type="ChEBI" id="CHEBI:24875"/>
    </ligand>
</feature>
<dbReference type="EC" id="2.7.7.12" evidence="4 12"/>
<name>A0A540VML3_9CHLR</name>
<feature type="binding site" evidence="14">
    <location>
        <begin position="32"/>
        <end position="35"/>
    </location>
    <ligand>
        <name>UDP-alpha-D-glucose</name>
        <dbReference type="ChEBI" id="CHEBI:58885"/>
        <note>ligand shared between dimeric partners</note>
    </ligand>
</feature>
<evidence type="ECO:0000313" key="22">
    <source>
        <dbReference type="Proteomes" id="UP000317371"/>
    </source>
</evidence>
<feature type="binding site" description="in other chain" evidence="14">
    <location>
        <position position="65"/>
    </location>
    <ligand>
        <name>UDP-alpha-D-glucose</name>
        <dbReference type="ChEBI" id="CHEBI:58885"/>
        <note>ligand shared between dimeric partners</note>
    </ligand>
</feature>
<dbReference type="InterPro" id="IPR001937">
    <property type="entry name" value="GalP_UDPtransf1"/>
</dbReference>
<sequence>MSTAEIQFDPGQHPHRRRNPLTGDWVLVSPHRTRRPWQGQVEKLPDEERPAYDPTCYLCPGNMRAGQRRNPAYTGTFVFDNDFAALLPDGPRGEVQDGELFQAQAETGICRVICFSPRHDLTLPEMAVADIRRVVDVWAEQVVELGSREDIRYVQVFENKGAMMGCSNPHPHGQIWANYRIPQEPAREDEGQQRYFRAHGRPLLLDYLEAELERRERLVVENEHWVALVPYWAVWPFEILLLPRRHVTALPQLADAERDSLADILKRLLTRYDNLFETSFPYSMGWHGEPTDGLSRPYWQLHAHFYPPLLRSATVRKFMVGYEMLGNPQRDITAEQAADRLRQLDEVHYRQRSGS</sequence>
<comment type="cofactor">
    <cofactor evidence="15">
        <name>Zn(2+)</name>
        <dbReference type="ChEBI" id="CHEBI:29105"/>
    </cofactor>
    <text evidence="15">Binds 1 zinc ion per subunit.</text>
</comment>
<dbReference type="AlphaFoldDB" id="A0A540VML3"/>
<evidence type="ECO:0000256" key="14">
    <source>
        <dbReference type="PIRSR" id="PIRSR000808-2"/>
    </source>
</evidence>
<dbReference type="NCBIfam" id="TIGR00209">
    <property type="entry name" value="galT_1"/>
    <property type="match status" value="1"/>
</dbReference>
<evidence type="ECO:0000256" key="9">
    <source>
        <dbReference type="ARBA" id="ARBA00022833"/>
    </source>
</evidence>
<dbReference type="UniPathway" id="UPA00214"/>
<feature type="active site" description="Tele-UMP-histidine intermediate" evidence="13">
    <location>
        <position position="172"/>
    </location>
</feature>
<dbReference type="Proteomes" id="UP000317371">
    <property type="component" value="Unassembled WGS sequence"/>
</dbReference>
<keyword evidence="16" id="KW-0408">Iron</keyword>
<feature type="binding site" description="in other chain" evidence="14">
    <location>
        <begin position="165"/>
        <end position="167"/>
    </location>
    <ligand>
        <name>UDP-alpha-D-glucose</name>
        <dbReference type="ChEBI" id="CHEBI:58885"/>
        <note>ligand shared between dimeric partners</note>
    </ligand>
</feature>
<feature type="binding site" evidence="16">
    <location>
        <position position="302"/>
    </location>
    <ligand>
        <name>Fe cation</name>
        <dbReference type="ChEBI" id="CHEBI:24875"/>
    </ligand>
</feature>
<evidence type="ECO:0000256" key="1">
    <source>
        <dbReference type="ARBA" id="ARBA00001107"/>
    </source>
</evidence>
<dbReference type="GO" id="GO:0008108">
    <property type="term" value="F:UDP-glucose:hexose-1-phosphate uridylyltransferase activity"/>
    <property type="evidence" value="ECO:0007669"/>
    <property type="project" value="UniProtKB-UniRule"/>
</dbReference>
<organism evidence="21 22">
    <name type="scientific">Litorilinea aerophila</name>
    <dbReference type="NCBI Taxonomy" id="1204385"/>
    <lineage>
        <taxon>Bacteria</taxon>
        <taxon>Bacillati</taxon>
        <taxon>Chloroflexota</taxon>
        <taxon>Caldilineae</taxon>
        <taxon>Caldilineales</taxon>
        <taxon>Caldilineaceae</taxon>
        <taxon>Litorilinea</taxon>
    </lineage>
</organism>
<dbReference type="InterPro" id="IPR005850">
    <property type="entry name" value="GalP_Utransf_C"/>
</dbReference>
<dbReference type="CDD" id="cd00608">
    <property type="entry name" value="GalT"/>
    <property type="match status" value="1"/>
</dbReference>
<comment type="pathway">
    <text evidence="2 17">Carbohydrate metabolism; galactose metabolism.</text>
</comment>
<comment type="cofactor">
    <cofactor evidence="16">
        <name>Fe cation</name>
        <dbReference type="ChEBI" id="CHEBI:24875"/>
    </cofactor>
    <text evidence="16">Binds 1 Fe cation per subunit.</text>
</comment>
<dbReference type="OrthoDB" id="9769064at2"/>
<dbReference type="PIRSF" id="PIRSF000808">
    <property type="entry name" value="GalT"/>
    <property type="match status" value="1"/>
</dbReference>
<feature type="domain" description="Galactose-1-phosphate uridyl transferase C-terminal" evidence="20">
    <location>
        <begin position="189"/>
        <end position="352"/>
    </location>
</feature>
<dbReference type="FunFam" id="3.30.428.10:FF:000002">
    <property type="entry name" value="Galactose-1-phosphate uridylyltransferase"/>
    <property type="match status" value="1"/>
</dbReference>
<dbReference type="RefSeq" id="WP_141608566.1">
    <property type="nucleotide sequence ID" value="NZ_VIGC02000003.1"/>
</dbReference>
<evidence type="ECO:0000256" key="15">
    <source>
        <dbReference type="PIRSR" id="PIRSR000808-3"/>
    </source>
</evidence>
<feature type="binding site" description="in other chain" evidence="14">
    <location>
        <position position="329"/>
    </location>
    <ligand>
        <name>UDP-alpha-D-glucose</name>
        <dbReference type="ChEBI" id="CHEBI:58885"/>
        <note>ligand shared between dimeric partners</note>
    </ligand>
</feature>
<evidence type="ECO:0000256" key="8">
    <source>
        <dbReference type="ARBA" id="ARBA00022723"/>
    </source>
</evidence>
<dbReference type="NCBIfam" id="NF008724">
    <property type="entry name" value="PRK11720.1"/>
    <property type="match status" value="1"/>
</dbReference>
<gene>
    <name evidence="21" type="ORF">FKZ61_02860</name>
</gene>
<evidence type="ECO:0000256" key="2">
    <source>
        <dbReference type="ARBA" id="ARBA00004947"/>
    </source>
</evidence>
<evidence type="ECO:0000259" key="20">
    <source>
        <dbReference type="Pfam" id="PF02744"/>
    </source>
</evidence>
<dbReference type="Gene3D" id="3.30.428.10">
    <property type="entry name" value="HIT-like"/>
    <property type="match status" value="2"/>
</dbReference>
<dbReference type="PANTHER" id="PTHR11943">
    <property type="entry name" value="GALACTOSE-1-PHOSPHATE URIDYLYLTRANSFERASE"/>
    <property type="match status" value="1"/>
</dbReference>
<dbReference type="PROSITE" id="PS00117">
    <property type="entry name" value="GAL_P_UDP_TRANSF_I"/>
    <property type="match status" value="1"/>
</dbReference>
<evidence type="ECO:0000256" key="6">
    <source>
        <dbReference type="ARBA" id="ARBA00022679"/>
    </source>
</evidence>
<evidence type="ECO:0000256" key="10">
    <source>
        <dbReference type="ARBA" id="ARBA00023144"/>
    </source>
</evidence>
<evidence type="ECO:0000256" key="12">
    <source>
        <dbReference type="NCBIfam" id="TIGR00209"/>
    </source>
</evidence>
<feature type="binding site" evidence="15">
    <location>
        <position position="56"/>
    </location>
    <ligand>
        <name>Zn(2+)</name>
        <dbReference type="ChEBI" id="CHEBI:29105"/>
    </ligand>
</feature>
<evidence type="ECO:0000313" key="21">
    <source>
        <dbReference type="EMBL" id="TQE97373.1"/>
    </source>
</evidence>
<keyword evidence="8 15" id="KW-0479">Metal-binding</keyword>
<dbReference type="FunFam" id="3.30.428.10:FF:000001">
    <property type="entry name" value="Galactose-1-phosphate uridylyltransferase"/>
    <property type="match status" value="1"/>
</dbReference>
<dbReference type="InterPro" id="IPR005849">
    <property type="entry name" value="GalP_Utransf_N"/>
</dbReference>
<dbReference type="GO" id="GO:0008270">
    <property type="term" value="F:zinc ion binding"/>
    <property type="evidence" value="ECO:0007669"/>
    <property type="project" value="InterPro"/>
</dbReference>
<feature type="binding site" description="in other chain" evidence="14">
    <location>
        <position position="174"/>
    </location>
    <ligand>
        <name>UDP-alpha-D-glucose</name>
        <dbReference type="ChEBI" id="CHEBI:58885"/>
        <note>ligand shared between dimeric partners</note>
    </ligand>
</feature>
<accession>A0A540VML3</accession>
<feature type="binding site" evidence="16">
    <location>
        <position position="304"/>
    </location>
    <ligand>
        <name>Fe cation</name>
        <dbReference type="ChEBI" id="CHEBI:24875"/>
    </ligand>
</feature>
<feature type="binding site" evidence="15">
    <location>
        <position position="119"/>
    </location>
    <ligand>
        <name>Zn(2+)</name>
        <dbReference type="ChEBI" id="CHEBI:29105"/>
    </ligand>
</feature>
<keyword evidence="9 15" id="KW-0862">Zinc</keyword>
<evidence type="ECO:0000256" key="18">
    <source>
        <dbReference type="SAM" id="MobiDB-lite"/>
    </source>
</evidence>
<keyword evidence="22" id="KW-1185">Reference proteome</keyword>
<feature type="binding site" evidence="15">
    <location>
        <position position="170"/>
    </location>
    <ligand>
        <name>Zn(2+)</name>
        <dbReference type="ChEBI" id="CHEBI:29105"/>
    </ligand>
</feature>
<evidence type="ECO:0000256" key="4">
    <source>
        <dbReference type="ARBA" id="ARBA00012384"/>
    </source>
</evidence>
<dbReference type="InterPro" id="IPR036265">
    <property type="entry name" value="HIT-like_sf"/>
</dbReference>
<dbReference type="GO" id="GO:0005737">
    <property type="term" value="C:cytoplasm"/>
    <property type="evidence" value="ECO:0007669"/>
    <property type="project" value="TreeGrafter"/>
</dbReference>
<feature type="region of interest" description="Disordered" evidence="18">
    <location>
        <begin position="1"/>
        <end position="22"/>
    </location>
</feature>
<evidence type="ECO:0000256" key="11">
    <source>
        <dbReference type="ARBA" id="ARBA00023277"/>
    </source>
</evidence>
<dbReference type="SUPFAM" id="SSF54197">
    <property type="entry name" value="HIT-like"/>
    <property type="match status" value="2"/>
</dbReference>
<protein>
    <recommendedName>
        <fullName evidence="5 12">Galactose-1-phosphate uridylyltransferase</fullName>
        <ecNumber evidence="4 12">2.7.7.12</ecNumber>
    </recommendedName>
</protein>
<feature type="domain" description="Galactose-1-phosphate uridyl transferase N-terminal" evidence="19">
    <location>
        <begin position="8"/>
        <end position="182"/>
    </location>
</feature>
<feature type="binding site" evidence="14">
    <location>
        <begin position="317"/>
        <end position="318"/>
    </location>
    <ligand>
        <name>UDP-alpha-D-glucose</name>
        <dbReference type="ChEBI" id="CHEBI:58885"/>
        <note>ligand shared between dimeric partners</note>
    </ligand>
</feature>
<comment type="similarity">
    <text evidence="3 17">Belongs to the galactose-1-phosphate uridylyltransferase type 1 family.</text>
</comment>